<dbReference type="NCBIfam" id="TIGR01926">
    <property type="entry name" value="peroxid_rel"/>
    <property type="match status" value="1"/>
</dbReference>
<dbReference type="EMBL" id="WUTW01000003">
    <property type="protein sequence ID" value="MXQ65933.1"/>
    <property type="molecule type" value="Genomic_DNA"/>
</dbReference>
<keyword evidence="2" id="KW-0575">Peroxidase</keyword>
<name>A0A6I4W9T4_9ACTN</name>
<reference evidence="2 3" key="1">
    <citation type="submission" date="2019-12" db="EMBL/GenBank/DDBJ databases">
        <title>Nocardia macrotermitis sp. nov. and Nocardia aurantia sp. nov., isolated from the gut of the fungus growing-termite Macrotermes natalensis.</title>
        <authorList>
            <person name="Christine B."/>
            <person name="Rene B."/>
        </authorList>
    </citation>
    <scope>NUCLEOTIDE SEQUENCE [LARGE SCALE GENOMIC DNA]</scope>
    <source>
        <strain evidence="2 3">DSM 102126</strain>
    </source>
</reference>
<evidence type="ECO:0000313" key="3">
    <source>
        <dbReference type="Proteomes" id="UP000431901"/>
    </source>
</evidence>
<accession>A0A6I4W9T4</accession>
<protein>
    <submittedName>
        <fullName evidence="2">Peroxidase-related enzyme</fullName>
    </submittedName>
</protein>
<dbReference type="InterPro" id="IPR004675">
    <property type="entry name" value="AhpD_core"/>
</dbReference>
<keyword evidence="2" id="KW-0560">Oxidoreductase</keyword>
<evidence type="ECO:0000313" key="2">
    <source>
        <dbReference type="EMBL" id="MXQ65933.1"/>
    </source>
</evidence>
<organism evidence="2 3">
    <name type="scientific">Actinomadura rayongensis</name>
    <dbReference type="NCBI Taxonomy" id="1429076"/>
    <lineage>
        <taxon>Bacteria</taxon>
        <taxon>Bacillati</taxon>
        <taxon>Actinomycetota</taxon>
        <taxon>Actinomycetes</taxon>
        <taxon>Streptosporangiales</taxon>
        <taxon>Thermomonosporaceae</taxon>
        <taxon>Actinomadura</taxon>
    </lineage>
</organism>
<dbReference type="NCBIfam" id="TIGR00778">
    <property type="entry name" value="ahpD_dom"/>
    <property type="match status" value="1"/>
</dbReference>
<evidence type="ECO:0000259" key="1">
    <source>
        <dbReference type="Pfam" id="PF02627"/>
    </source>
</evidence>
<feature type="domain" description="Carboxymuconolactone decarboxylase-like" evidence="1">
    <location>
        <begin position="21"/>
        <end position="105"/>
    </location>
</feature>
<dbReference type="InterPro" id="IPR029032">
    <property type="entry name" value="AhpD-like"/>
</dbReference>
<dbReference type="SUPFAM" id="SSF69118">
    <property type="entry name" value="AhpD-like"/>
    <property type="match status" value="1"/>
</dbReference>
<dbReference type="Gene3D" id="1.20.1290.10">
    <property type="entry name" value="AhpD-like"/>
    <property type="match status" value="1"/>
</dbReference>
<proteinExistence type="predicted"/>
<dbReference type="AlphaFoldDB" id="A0A6I4W9T4"/>
<dbReference type="OrthoDB" id="5521565at2"/>
<keyword evidence="3" id="KW-1185">Reference proteome</keyword>
<dbReference type="GO" id="GO:0051920">
    <property type="term" value="F:peroxiredoxin activity"/>
    <property type="evidence" value="ECO:0007669"/>
    <property type="project" value="InterPro"/>
</dbReference>
<sequence>MPHIDLGSDLPGLPALLAYRPETAGPLRALAEALLRGPGPLSTGERELIAAYVSELNGCGFCAGSHGACAAELLADDAVLGQVTADLDAAPVTPRLRALLRLAEAVQRGGTAVTPELVAAAKSAGAGDREIHDAILIAAAFCMYNRYVDGLATTAPADPGAYAMMARGLVTGGYA</sequence>
<dbReference type="PANTHER" id="PTHR35446:SF2">
    <property type="entry name" value="CARBOXYMUCONOLACTONE DECARBOXYLASE-LIKE DOMAIN-CONTAINING PROTEIN"/>
    <property type="match status" value="1"/>
</dbReference>
<dbReference type="Pfam" id="PF02627">
    <property type="entry name" value="CMD"/>
    <property type="match status" value="1"/>
</dbReference>
<dbReference type="InterPro" id="IPR003779">
    <property type="entry name" value="CMD-like"/>
</dbReference>
<dbReference type="PANTHER" id="PTHR35446">
    <property type="entry name" value="SI:CH211-175M2.5"/>
    <property type="match status" value="1"/>
</dbReference>
<dbReference type="InterPro" id="IPR010195">
    <property type="entry name" value="Uncharacterised_peroxidase-rel"/>
</dbReference>
<gene>
    <name evidence="2" type="ORF">GQ466_18085</name>
</gene>
<dbReference type="Proteomes" id="UP000431901">
    <property type="component" value="Unassembled WGS sequence"/>
</dbReference>
<comment type="caution">
    <text evidence="2">The sequence shown here is derived from an EMBL/GenBank/DDBJ whole genome shotgun (WGS) entry which is preliminary data.</text>
</comment>
<dbReference type="RefSeq" id="WP_161104141.1">
    <property type="nucleotide sequence ID" value="NZ_JBHLYI010000004.1"/>
</dbReference>